<protein>
    <submittedName>
        <fullName evidence="1">Uncharacterized protein</fullName>
    </submittedName>
</protein>
<dbReference type="AlphaFoldDB" id="A0A7U7W694"/>
<dbReference type="EMBL" id="AABOWU010000008">
    <property type="protein sequence ID" value="EAI3914299.1"/>
    <property type="molecule type" value="Genomic_DNA"/>
</dbReference>
<dbReference type="Proteomes" id="UP000559808">
    <property type="component" value="Unassembled WGS sequence"/>
</dbReference>
<name>A0A7U7W694_CAMLA</name>
<gene>
    <name evidence="1" type="ORF">YZ34_04625</name>
</gene>
<evidence type="ECO:0000313" key="1">
    <source>
        <dbReference type="EMBL" id="EAI3914299.1"/>
    </source>
</evidence>
<organism evidence="1 2">
    <name type="scientific">Campylobacter lari</name>
    <dbReference type="NCBI Taxonomy" id="201"/>
    <lineage>
        <taxon>Bacteria</taxon>
        <taxon>Pseudomonadati</taxon>
        <taxon>Campylobacterota</taxon>
        <taxon>Epsilonproteobacteria</taxon>
        <taxon>Campylobacterales</taxon>
        <taxon>Campylobacteraceae</taxon>
        <taxon>Campylobacter</taxon>
    </lineage>
</organism>
<proteinExistence type="predicted"/>
<comment type="caution">
    <text evidence="1">The sequence shown here is derived from an EMBL/GenBank/DDBJ whole genome shotgun (WGS) entry which is preliminary data.</text>
</comment>
<evidence type="ECO:0000313" key="2">
    <source>
        <dbReference type="Proteomes" id="UP000559808"/>
    </source>
</evidence>
<reference evidence="1 2" key="1">
    <citation type="submission" date="2018-05" db="EMBL/GenBank/DDBJ databases">
        <authorList>
            <consortium name="PulseNet: The National Subtyping Network for Foodborne Disease Surveillance"/>
            <person name="Tarr C.L."/>
            <person name="Trees E."/>
            <person name="Katz L.S."/>
            <person name="Carleton-Romer H.A."/>
            <person name="Stroika S."/>
            <person name="Kucerova Z."/>
            <person name="Roache K.F."/>
            <person name="Sabol A.L."/>
            <person name="Besser J."/>
            <person name="Gerner-Smidt P."/>
        </authorList>
    </citation>
    <scope>NUCLEOTIDE SEQUENCE [LARGE SCALE GENOMIC DNA]</scope>
    <source>
        <strain evidence="1 2">D6489</strain>
    </source>
</reference>
<accession>A0A7U7W694</accession>
<sequence length="288" mass="31817">MIETVSILAKGTPYAKIKWSIVGDGVLPKEDLIPKYFDSKGVALTKFRTINPNVRPITVSVEYEDGSEKASETAVFNGPIRPRINVKNIPFDTGATIELYGLIPNSSVDVQPDQYLGYTNFVNKGTLHTDDKGSVYLNFKPIGKVTEHTGRIFSLKVKYKEWDGADSEAIVGSIEVQKRIHAIYDTWKDPASCYTSATLTLTDGIAGEKVDFSGTNLLVGLGQTVPIIQRWDKEFDNSGEAKVVISTTWCTKPLTDTPTFTMRFNTLGVNVTETRAVTFGGGDHERFY</sequence>